<gene>
    <name evidence="1" type="ORF">SDC9_113930</name>
</gene>
<evidence type="ECO:0000313" key="1">
    <source>
        <dbReference type="EMBL" id="MPM67015.1"/>
    </source>
</evidence>
<dbReference type="AlphaFoldDB" id="A0A645BP28"/>
<reference evidence="1" key="1">
    <citation type="submission" date="2019-08" db="EMBL/GenBank/DDBJ databases">
        <authorList>
            <person name="Kucharzyk K."/>
            <person name="Murdoch R.W."/>
            <person name="Higgins S."/>
            <person name="Loffler F."/>
        </authorList>
    </citation>
    <scope>NUCLEOTIDE SEQUENCE</scope>
</reference>
<accession>A0A645BP28</accession>
<proteinExistence type="predicted"/>
<dbReference type="EMBL" id="VSSQ01021434">
    <property type="protein sequence ID" value="MPM67015.1"/>
    <property type="molecule type" value="Genomic_DNA"/>
</dbReference>
<sequence length="119" mass="13438">MKDALFVGFFHTFTRIGYGEVQAAVVVIRMQSNTTAGGKLYRVGQKVVGYLPYAQRVAFKITVECRVCLTNQLQLFSTGKWCEAHFNFVKQVSGIKRDVIHLGLVEVQTVEVEQICHQL</sequence>
<protein>
    <submittedName>
        <fullName evidence="1">Uncharacterized protein</fullName>
    </submittedName>
</protein>
<organism evidence="1">
    <name type="scientific">bioreactor metagenome</name>
    <dbReference type="NCBI Taxonomy" id="1076179"/>
    <lineage>
        <taxon>unclassified sequences</taxon>
        <taxon>metagenomes</taxon>
        <taxon>ecological metagenomes</taxon>
    </lineage>
</organism>
<comment type="caution">
    <text evidence="1">The sequence shown here is derived from an EMBL/GenBank/DDBJ whole genome shotgun (WGS) entry which is preliminary data.</text>
</comment>
<name>A0A645BP28_9ZZZZ</name>